<protein>
    <submittedName>
        <fullName evidence="3">Rna-dependent rna polymerase-like protein</fullName>
    </submittedName>
</protein>
<gene>
    <name evidence="3" type="ORF">TSPGSL018_11408</name>
</gene>
<dbReference type="AlphaFoldDB" id="A0A061R9I1"/>
<dbReference type="SUPFAM" id="SSF56672">
    <property type="entry name" value="DNA/RNA polymerases"/>
    <property type="match status" value="1"/>
</dbReference>
<keyword evidence="1" id="KW-0812">Transmembrane</keyword>
<evidence type="ECO:0000259" key="2">
    <source>
        <dbReference type="PROSITE" id="PS50507"/>
    </source>
</evidence>
<evidence type="ECO:0000313" key="3">
    <source>
        <dbReference type="EMBL" id="JAC67345.1"/>
    </source>
</evidence>
<dbReference type="InterPro" id="IPR043128">
    <property type="entry name" value="Rev_trsase/Diguanyl_cyclase"/>
</dbReference>
<evidence type="ECO:0000256" key="1">
    <source>
        <dbReference type="SAM" id="Phobius"/>
    </source>
</evidence>
<dbReference type="InterPro" id="IPR043502">
    <property type="entry name" value="DNA/RNA_pol_sf"/>
</dbReference>
<dbReference type="InterPro" id="IPR001205">
    <property type="entry name" value="RNA-dir_pol_C"/>
</dbReference>
<dbReference type="PROSITE" id="PS50507">
    <property type="entry name" value="RDRP_SSRNA_POS"/>
    <property type="match status" value="1"/>
</dbReference>
<dbReference type="GO" id="GO:0039694">
    <property type="term" value="P:viral RNA genome replication"/>
    <property type="evidence" value="ECO:0007669"/>
    <property type="project" value="InterPro"/>
</dbReference>
<organism evidence="3">
    <name type="scientific">Tetraselmis sp. GSL018</name>
    <dbReference type="NCBI Taxonomy" id="582737"/>
    <lineage>
        <taxon>Eukaryota</taxon>
        <taxon>Viridiplantae</taxon>
        <taxon>Chlorophyta</taxon>
        <taxon>core chlorophytes</taxon>
        <taxon>Chlorodendrophyceae</taxon>
        <taxon>Chlorodendrales</taxon>
        <taxon>Chlorodendraceae</taxon>
        <taxon>Tetraselmis</taxon>
    </lineage>
</organism>
<keyword evidence="3" id="KW-0808">Transferase</keyword>
<reference evidence="3" key="1">
    <citation type="submission" date="2014-05" db="EMBL/GenBank/DDBJ databases">
        <title>The transcriptome of the halophilic microalga Tetraselmis sp. GSL018 isolated from the Great Salt Lake, Utah.</title>
        <authorList>
            <person name="Jinkerson R.E."/>
            <person name="D'Adamo S."/>
            <person name="Posewitz M.C."/>
        </authorList>
    </citation>
    <scope>NUCLEOTIDE SEQUENCE</scope>
    <source>
        <strain evidence="3">GSL018</strain>
    </source>
</reference>
<dbReference type="GO" id="GO:0003723">
    <property type="term" value="F:RNA binding"/>
    <property type="evidence" value="ECO:0007669"/>
    <property type="project" value="InterPro"/>
</dbReference>
<name>A0A061R9I1_9CHLO</name>
<dbReference type="EMBL" id="GBEZ01019176">
    <property type="protein sequence ID" value="JAC67345.1"/>
    <property type="molecule type" value="Transcribed_RNA"/>
</dbReference>
<proteinExistence type="predicted"/>
<feature type="domain" description="RdRp catalytic" evidence="2">
    <location>
        <begin position="256"/>
        <end position="375"/>
    </location>
</feature>
<dbReference type="GO" id="GO:0006351">
    <property type="term" value="P:DNA-templated transcription"/>
    <property type="evidence" value="ECO:0007669"/>
    <property type="project" value="InterPro"/>
</dbReference>
<feature type="transmembrane region" description="Helical" evidence="1">
    <location>
        <begin position="325"/>
        <end position="344"/>
    </location>
</feature>
<dbReference type="Gene3D" id="3.30.70.270">
    <property type="match status" value="1"/>
</dbReference>
<keyword evidence="1" id="KW-1133">Transmembrane helix</keyword>
<dbReference type="GO" id="GO:0003968">
    <property type="term" value="F:RNA-directed RNA polymerase activity"/>
    <property type="evidence" value="ECO:0007669"/>
    <property type="project" value="UniProtKB-KW"/>
</dbReference>
<dbReference type="Pfam" id="PF00680">
    <property type="entry name" value="RdRP_1"/>
    <property type="match status" value="1"/>
</dbReference>
<accession>A0A061R9I1</accession>
<keyword evidence="1" id="KW-0472">Membrane</keyword>
<keyword evidence="3" id="KW-0548">Nucleotidyltransferase</keyword>
<dbReference type="InterPro" id="IPR007094">
    <property type="entry name" value="RNA-dir_pol_PSvirus"/>
</dbReference>
<keyword evidence="3" id="KW-0696">RNA-directed RNA polymerase</keyword>
<sequence length="507" mass="59906">MELKDYKFFGLRFIRPRLIRINYGAVNFSAKAKNIIRTYSMPGIELGFKKTLQKVFKVENLSEKSTLSPSLIEEYDTKELEVYKRKKFFNMSGLDLSLLKNSMLWILQTLDPKLSDYYELDNESILKILPNDSNSGFPMFKRKGDQDVREQLMRDVHSYFKTRDNAKPLFLALHPTVIFHRFVVKSESIYDDAVTYKIRNVWGVPYLILYLEVKFLFWFKVLFTNRMGDFFTSGSNRVDISNKIGIVRDKAKREGKYILCGDISGFDKSVPPPFYTLFSMLFCNVDNEFFRTNLANLLNYTCYTPFFGVDNKVSNTIGSTTSGSYLTTIFNSFCTILVLTYIILHLHKRFPTAGDFLAQGDDFIIIVNDFDDLLEVKRIFRLFNFRLKLYEECVVSYVGEIIFLGFYWDMMNAPNQTDDWLISRILYPEKFVELAGPDRIIARYLTLIFQIVRWRSLFKLFYEYDPHFARKMRINDYLDLRILDRNGNISKNRFPIEYFYEVGWRGF</sequence>